<dbReference type="Pfam" id="PF03150">
    <property type="entry name" value="CCP_MauG"/>
    <property type="match status" value="1"/>
</dbReference>
<keyword evidence="4" id="KW-0560">Oxidoreductase</keyword>
<geneLocation type="plasmid" evidence="8 9">
    <name>pP73B</name>
</geneLocation>
<dbReference type="KEGG" id="cid:P73_4609"/>
<evidence type="ECO:0000256" key="4">
    <source>
        <dbReference type="ARBA" id="ARBA00023002"/>
    </source>
</evidence>
<comment type="subcellular location">
    <subcellularLocation>
        <location evidence="1">Cell envelope</location>
    </subcellularLocation>
</comment>
<dbReference type="Gene3D" id="1.10.760.10">
    <property type="entry name" value="Cytochrome c-like domain"/>
    <property type="match status" value="2"/>
</dbReference>
<evidence type="ECO:0000259" key="7">
    <source>
        <dbReference type="PROSITE" id="PS51007"/>
    </source>
</evidence>
<evidence type="ECO:0000256" key="2">
    <source>
        <dbReference type="ARBA" id="ARBA00022617"/>
    </source>
</evidence>
<dbReference type="GO" id="GO:0030313">
    <property type="term" value="C:cell envelope"/>
    <property type="evidence" value="ECO:0007669"/>
    <property type="project" value="UniProtKB-SubCell"/>
</dbReference>
<dbReference type="AlphaFoldDB" id="A0A0B5E259"/>
<name>A0A0B5E259_9RHOB</name>
<dbReference type="PROSITE" id="PS51007">
    <property type="entry name" value="CYTC"/>
    <property type="match status" value="1"/>
</dbReference>
<sequence length="632" mass="68122">MNSETAVIQKFLGAFIVALASALVLSGPVAATPAKEAPWLPEAAAYRLTLFLGNLEPLPWDDVGTAWAEPYRGSEFSVGALAWLDGNSDIGPAPLLDAITREDRQAVFAEATRLIARRIDEELDRAVMADDPARAQQAVRTARELYRSFADGIAAADPDASRRIGLAWLELNSSTGSAGVLGAGATPASRKTMEAAREVISLYLAENYLVDDFAPRRTLSALPETVVLSGRTIEVPPSLPPGFDIFDQDPLPRLVLNFEEQGIDETDLPLVAYGDMLFDSAQIFGNPAQGLGVACSTCHNRSDVNQRLFIPGASHQPGAIDVDGAFFNPIFNDRRDDPIDIPSLRGLRFTGPYGRDGRFASLRDFTRNVIVNEFGGDEPTPFMLDALLAYMLEFDFLPNSMLTPDGQLTEAAPEAAQRGEAIFNTPFAALGDRSCSSCHVPDTNFLDRQAHDIGSVALAYDGARTGAMDTPTLLGTVYTAPYFHDGSLPTLAAVVDWFDESKSLGLTGAERADLTAYLETVGAADEPYEAFDAENTAFRLAFSELTTFASTLDTLLPQRDAKHILLLTDTVAADLSADASTMSNLAARPEVYALAQRLAEVGDAVRTDDWVAAETSWTAFKSEADAIEERAF</sequence>
<evidence type="ECO:0000256" key="6">
    <source>
        <dbReference type="PROSITE-ProRule" id="PRU00433"/>
    </source>
</evidence>
<reference evidence="8 9" key="1">
    <citation type="journal article" date="2014" name="Int. J. Syst. Evol. Microbiol.">
        <title>Celeribacter indicus sp. nov., a polycyclic aromatic hydrocarbon-degrading bacterium from deep-sea sediment and reclassification of Huaishuia halophila as Celeribacter halophilus comb. nov.</title>
        <authorList>
            <person name="Lai Q."/>
            <person name="Cao J."/>
            <person name="Yuan J."/>
            <person name="Li F."/>
            <person name="Shao Z."/>
        </authorList>
    </citation>
    <scope>NUCLEOTIDE SEQUENCE [LARGE SCALE GENOMIC DNA]</scope>
    <source>
        <strain evidence="8">P73</strain>
        <plasmid evidence="9">Plasmid pP73B</plasmid>
    </source>
</reference>
<evidence type="ECO:0000256" key="3">
    <source>
        <dbReference type="ARBA" id="ARBA00022723"/>
    </source>
</evidence>
<dbReference type="HOGENOM" id="CLU_030950_0_0_5"/>
<dbReference type="PANTHER" id="PTHR30600">
    <property type="entry name" value="CYTOCHROME C PEROXIDASE-RELATED"/>
    <property type="match status" value="1"/>
</dbReference>
<keyword evidence="5 6" id="KW-0408">Iron</keyword>
<keyword evidence="8" id="KW-0614">Plasmid</keyword>
<dbReference type="InterPro" id="IPR009056">
    <property type="entry name" value="Cyt_c-like_dom"/>
</dbReference>
<dbReference type="GO" id="GO:0004130">
    <property type="term" value="F:cytochrome-c peroxidase activity"/>
    <property type="evidence" value="ECO:0007669"/>
    <property type="project" value="TreeGrafter"/>
</dbReference>
<accession>A0A0B5E259</accession>
<dbReference type="EMBL" id="CP004395">
    <property type="protein sequence ID" value="AJE49324.1"/>
    <property type="molecule type" value="Genomic_DNA"/>
</dbReference>
<keyword evidence="3 6" id="KW-0479">Metal-binding</keyword>
<evidence type="ECO:0000256" key="5">
    <source>
        <dbReference type="ARBA" id="ARBA00023004"/>
    </source>
</evidence>
<organism evidence="8 9">
    <name type="scientific">Celeribacter indicus</name>
    <dbReference type="NCBI Taxonomy" id="1208324"/>
    <lineage>
        <taxon>Bacteria</taxon>
        <taxon>Pseudomonadati</taxon>
        <taxon>Pseudomonadota</taxon>
        <taxon>Alphaproteobacteria</taxon>
        <taxon>Rhodobacterales</taxon>
        <taxon>Roseobacteraceae</taxon>
        <taxon>Celeribacter</taxon>
    </lineage>
</organism>
<dbReference type="PANTHER" id="PTHR30600:SF13">
    <property type="entry name" value="METHYLAMINE UTILIZATION PROTEIN"/>
    <property type="match status" value="1"/>
</dbReference>
<dbReference type="GO" id="GO:0009055">
    <property type="term" value="F:electron transfer activity"/>
    <property type="evidence" value="ECO:0007669"/>
    <property type="project" value="InterPro"/>
</dbReference>
<dbReference type="InterPro" id="IPR051395">
    <property type="entry name" value="Cytochrome_c_Peroxidase/MauG"/>
</dbReference>
<keyword evidence="2 6" id="KW-0349">Heme</keyword>
<dbReference type="GO" id="GO:0046872">
    <property type="term" value="F:metal ion binding"/>
    <property type="evidence" value="ECO:0007669"/>
    <property type="project" value="UniProtKB-KW"/>
</dbReference>
<dbReference type="Proteomes" id="UP000031521">
    <property type="component" value="Plasmid pP73B"/>
</dbReference>
<evidence type="ECO:0000313" key="8">
    <source>
        <dbReference type="EMBL" id="AJE49324.1"/>
    </source>
</evidence>
<feature type="domain" description="Cytochrome c" evidence="7">
    <location>
        <begin position="414"/>
        <end position="522"/>
    </location>
</feature>
<dbReference type="InterPro" id="IPR036909">
    <property type="entry name" value="Cyt_c-like_dom_sf"/>
</dbReference>
<dbReference type="SUPFAM" id="SSF46626">
    <property type="entry name" value="Cytochrome c"/>
    <property type="match status" value="2"/>
</dbReference>
<proteinExistence type="predicted"/>
<protein>
    <recommendedName>
        <fullName evidence="7">Cytochrome c domain-containing protein</fullName>
    </recommendedName>
</protein>
<dbReference type="GO" id="GO:0020037">
    <property type="term" value="F:heme binding"/>
    <property type="evidence" value="ECO:0007669"/>
    <property type="project" value="InterPro"/>
</dbReference>
<dbReference type="InterPro" id="IPR004852">
    <property type="entry name" value="Di-haem_cyt_c_peroxidsae"/>
</dbReference>
<keyword evidence="9" id="KW-1185">Reference proteome</keyword>
<gene>
    <name evidence="8" type="ORF">P73_4609</name>
</gene>
<evidence type="ECO:0000313" key="9">
    <source>
        <dbReference type="Proteomes" id="UP000031521"/>
    </source>
</evidence>
<evidence type="ECO:0000256" key="1">
    <source>
        <dbReference type="ARBA" id="ARBA00004196"/>
    </source>
</evidence>